<name>A0A495JGR8_9ACTN</name>
<gene>
    <name evidence="4" type="ORF">BDK92_2504</name>
</gene>
<dbReference type="Gene3D" id="1.10.530.10">
    <property type="match status" value="1"/>
</dbReference>
<keyword evidence="2" id="KW-0472">Membrane</keyword>
<feature type="region of interest" description="Disordered" evidence="1">
    <location>
        <begin position="224"/>
        <end position="289"/>
    </location>
</feature>
<keyword evidence="2" id="KW-0812">Transmembrane</keyword>
<feature type="compositionally biased region" description="Low complexity" evidence="1">
    <location>
        <begin position="239"/>
        <end position="280"/>
    </location>
</feature>
<protein>
    <submittedName>
        <fullName evidence="4">D-mannose binding lectin</fullName>
    </submittedName>
</protein>
<reference evidence="4 5" key="1">
    <citation type="submission" date="2018-10" db="EMBL/GenBank/DDBJ databases">
        <title>Sequencing the genomes of 1000 actinobacteria strains.</title>
        <authorList>
            <person name="Klenk H.-P."/>
        </authorList>
    </citation>
    <scope>NUCLEOTIDE SEQUENCE [LARGE SCALE GENOMIC DNA]</scope>
    <source>
        <strain evidence="4 5">DSM 45175</strain>
    </source>
</reference>
<evidence type="ECO:0000256" key="2">
    <source>
        <dbReference type="SAM" id="Phobius"/>
    </source>
</evidence>
<evidence type="ECO:0000256" key="1">
    <source>
        <dbReference type="SAM" id="MobiDB-lite"/>
    </source>
</evidence>
<feature type="domain" description="Bulb-type lectin" evidence="3">
    <location>
        <begin position="292"/>
        <end position="398"/>
    </location>
</feature>
<proteinExistence type="predicted"/>
<evidence type="ECO:0000313" key="4">
    <source>
        <dbReference type="EMBL" id="RKR88196.1"/>
    </source>
</evidence>
<dbReference type="SUPFAM" id="SSF53955">
    <property type="entry name" value="Lysozyme-like"/>
    <property type="match status" value="1"/>
</dbReference>
<dbReference type="InterPro" id="IPR023346">
    <property type="entry name" value="Lysozyme-like_dom_sf"/>
</dbReference>
<dbReference type="Proteomes" id="UP000277671">
    <property type="component" value="Unassembled WGS sequence"/>
</dbReference>
<dbReference type="EMBL" id="RBKT01000001">
    <property type="protein sequence ID" value="RKR88196.1"/>
    <property type="molecule type" value="Genomic_DNA"/>
</dbReference>
<comment type="caution">
    <text evidence="4">The sequence shown here is derived from an EMBL/GenBank/DDBJ whole genome shotgun (WGS) entry which is preliminary data.</text>
</comment>
<dbReference type="CDD" id="cd00028">
    <property type="entry name" value="B_lectin"/>
    <property type="match status" value="1"/>
</dbReference>
<dbReference type="AlphaFoldDB" id="A0A495JGR8"/>
<dbReference type="OrthoDB" id="9815778at2"/>
<evidence type="ECO:0000313" key="5">
    <source>
        <dbReference type="Proteomes" id="UP000277671"/>
    </source>
</evidence>
<dbReference type="RefSeq" id="WP_121156844.1">
    <property type="nucleotide sequence ID" value="NZ_RBKT01000001.1"/>
</dbReference>
<accession>A0A495JGR8</accession>
<sequence>MPLSQGVDALTRLRRTIFRTPGPLRWVAIGTTLGLVLLLVLFGVVFRTGLGIVPVVGAREPDGGNRVGAAAPIGIAPSPGTSPKPLPDEYVPLVVAAGKVCPELPAPRIAGQVMAASGFTPGVLGEDGAEGVAQFRPELWQAYAPSPAASATDPAAAVPALGRAMCGLVDELAPLDGDAYLTALAAFQWGPEAIREAGGLPDAPSLRAFADMVSDYTAYYARDPRLGGASATPTRRNNPTASTPSGPAGTASPPGNATPDPTGPGTNPSGTPRPSATTTTAPPPPPAPVWQERVIRSTSALRTDQSWTSNRLELTLTGDGDIVLRDQGRTVWRSGTAGRGGQVLVFQGDGNLVLYSRYGGTVWSSRTARNNGATLVLRADGNVVISDDGRSIWQTGTAS</sequence>
<dbReference type="InterPro" id="IPR036426">
    <property type="entry name" value="Bulb-type_lectin_dom_sf"/>
</dbReference>
<dbReference type="SMART" id="SM00108">
    <property type="entry name" value="B_lectin"/>
    <property type="match status" value="1"/>
</dbReference>
<dbReference type="SUPFAM" id="SSF51110">
    <property type="entry name" value="alpha-D-mannose-specific plant lectins"/>
    <property type="match status" value="1"/>
</dbReference>
<organism evidence="4 5">
    <name type="scientific">Micromonospora pisi</name>
    <dbReference type="NCBI Taxonomy" id="589240"/>
    <lineage>
        <taxon>Bacteria</taxon>
        <taxon>Bacillati</taxon>
        <taxon>Actinomycetota</taxon>
        <taxon>Actinomycetes</taxon>
        <taxon>Micromonosporales</taxon>
        <taxon>Micromonosporaceae</taxon>
        <taxon>Micromonospora</taxon>
    </lineage>
</organism>
<evidence type="ECO:0000259" key="3">
    <source>
        <dbReference type="PROSITE" id="PS50927"/>
    </source>
</evidence>
<dbReference type="InterPro" id="IPR001480">
    <property type="entry name" value="Bulb-type_lectin_dom"/>
</dbReference>
<dbReference type="PROSITE" id="PS50927">
    <property type="entry name" value="BULB_LECTIN"/>
    <property type="match status" value="1"/>
</dbReference>
<dbReference type="GO" id="GO:0030246">
    <property type="term" value="F:carbohydrate binding"/>
    <property type="evidence" value="ECO:0007669"/>
    <property type="project" value="UniProtKB-KW"/>
</dbReference>
<keyword evidence="4" id="KW-0430">Lectin</keyword>
<dbReference type="Gene3D" id="2.90.10.10">
    <property type="entry name" value="Bulb-type lectin domain"/>
    <property type="match status" value="1"/>
</dbReference>
<keyword evidence="5" id="KW-1185">Reference proteome</keyword>
<keyword evidence="2" id="KW-1133">Transmembrane helix</keyword>
<feature type="transmembrane region" description="Helical" evidence="2">
    <location>
        <begin position="24"/>
        <end position="46"/>
    </location>
</feature>